<reference evidence="1" key="1">
    <citation type="submission" date="2024-05" db="EMBL/GenBank/DDBJ databases">
        <title>Planctomycetes of the genus Singulisphaera possess chitinolytic capabilities.</title>
        <authorList>
            <person name="Ivanova A."/>
        </authorList>
    </citation>
    <scope>NUCLEOTIDE SEQUENCE</scope>
    <source>
        <strain evidence="1">Ch08T</strain>
    </source>
</reference>
<dbReference type="GO" id="GO:0043565">
    <property type="term" value="F:sequence-specific DNA binding"/>
    <property type="evidence" value="ECO:0007669"/>
    <property type="project" value="InterPro"/>
</dbReference>
<protein>
    <recommendedName>
        <fullName evidence="2">Transposase</fullName>
    </recommendedName>
</protein>
<sequence length="43" mass="5137">MRKIRKDYTPVEKVAILRRHLIDHVPISDLCDELQLSPTLFYL</sequence>
<proteinExistence type="predicted"/>
<dbReference type="AlphaFoldDB" id="A0AAU7C716"/>
<organism evidence="1">
    <name type="scientific">Singulisphaera sp. Ch08</name>
    <dbReference type="NCBI Taxonomy" id="3120278"/>
    <lineage>
        <taxon>Bacteria</taxon>
        <taxon>Pseudomonadati</taxon>
        <taxon>Planctomycetota</taxon>
        <taxon>Planctomycetia</taxon>
        <taxon>Isosphaerales</taxon>
        <taxon>Isosphaeraceae</taxon>
        <taxon>Singulisphaera</taxon>
    </lineage>
</organism>
<name>A0AAU7C716_9BACT</name>
<dbReference type="RefSeq" id="WP_406693463.1">
    <property type="nucleotide sequence ID" value="NZ_CP155447.1"/>
</dbReference>
<dbReference type="EMBL" id="CP155447">
    <property type="protein sequence ID" value="XBH00789.1"/>
    <property type="molecule type" value="Genomic_DNA"/>
</dbReference>
<dbReference type="InterPro" id="IPR010921">
    <property type="entry name" value="Trp_repressor/repl_initiator"/>
</dbReference>
<gene>
    <name evidence="1" type="ORF">V5E97_20765</name>
</gene>
<dbReference type="SUPFAM" id="SSF48295">
    <property type="entry name" value="TrpR-like"/>
    <property type="match status" value="1"/>
</dbReference>
<evidence type="ECO:0008006" key="2">
    <source>
        <dbReference type="Google" id="ProtNLM"/>
    </source>
</evidence>
<evidence type="ECO:0000313" key="1">
    <source>
        <dbReference type="EMBL" id="XBH00789.1"/>
    </source>
</evidence>
<accession>A0AAU7C716</accession>